<dbReference type="Proteomes" id="UP000617743">
    <property type="component" value="Unassembled WGS sequence"/>
</dbReference>
<evidence type="ECO:0008006" key="3">
    <source>
        <dbReference type="Google" id="ProtNLM"/>
    </source>
</evidence>
<organism evidence="1 2">
    <name type="scientific">Streptomyces lomondensis</name>
    <dbReference type="NCBI Taxonomy" id="68229"/>
    <lineage>
        <taxon>Bacteria</taxon>
        <taxon>Bacillati</taxon>
        <taxon>Actinomycetota</taxon>
        <taxon>Actinomycetes</taxon>
        <taxon>Kitasatosporales</taxon>
        <taxon>Streptomycetaceae</taxon>
        <taxon>Streptomyces</taxon>
    </lineage>
</organism>
<proteinExistence type="predicted"/>
<name>A0ABQ2XR46_9ACTN</name>
<evidence type="ECO:0000313" key="2">
    <source>
        <dbReference type="Proteomes" id="UP000617743"/>
    </source>
</evidence>
<reference evidence="2" key="1">
    <citation type="journal article" date="2019" name="Int. J. Syst. Evol. Microbiol.">
        <title>The Global Catalogue of Microorganisms (GCM) 10K type strain sequencing project: providing services to taxonomists for standard genome sequencing and annotation.</title>
        <authorList>
            <consortium name="The Broad Institute Genomics Platform"/>
            <consortium name="The Broad Institute Genome Sequencing Center for Infectious Disease"/>
            <person name="Wu L."/>
            <person name="Ma J."/>
        </authorList>
    </citation>
    <scope>NUCLEOTIDE SEQUENCE [LARGE SCALE GENOMIC DNA]</scope>
    <source>
        <strain evidence="2">JCM 4866</strain>
    </source>
</reference>
<gene>
    <name evidence="1" type="ORF">GCM10010383_68360</name>
</gene>
<evidence type="ECO:0000313" key="1">
    <source>
        <dbReference type="EMBL" id="GGX27981.1"/>
    </source>
</evidence>
<comment type="caution">
    <text evidence="1">The sequence shown here is derived from an EMBL/GenBank/DDBJ whole genome shotgun (WGS) entry which is preliminary data.</text>
</comment>
<dbReference type="EMBL" id="BMWC01000013">
    <property type="protein sequence ID" value="GGX27981.1"/>
    <property type="molecule type" value="Genomic_DNA"/>
</dbReference>
<keyword evidence="2" id="KW-1185">Reference proteome</keyword>
<protein>
    <recommendedName>
        <fullName evidence="3">DUF3800 domain-containing protein</fullName>
    </recommendedName>
</protein>
<accession>A0ABQ2XR46</accession>
<sequence length="233" mass="26846">MKLFMDESGNGNPSQPLIVGAVELGDDADDIEEKILNLYKRLFARSSLAGFLSFEEFRKKGFHSSNDPLEVSGPFLELMRTIFFRAYMVVTDRTSVPGDTESKRIEFMYVKLLSDLLIRHRREPELLCYIEQSEGMASIIRRLPDSVVRQAREKISKAAPLPRLNITMVAKRDYMSTAIVDYVMAAVSRWLLADRTTDASRRPYRAFREIEPFISTLYSFEYGRISSRKDPLH</sequence>